<keyword evidence="2" id="KW-0813">Transport</keyword>
<dbReference type="PANTHER" id="PTHR23504:SF16">
    <property type="entry name" value="TRANSPORTER, PUTATIVE (AFU_ORTHOLOGUE AFUA_1G13970)-RELATED"/>
    <property type="match status" value="1"/>
</dbReference>
<dbReference type="AlphaFoldDB" id="A0A6A6S4I9"/>
<evidence type="ECO:0000256" key="3">
    <source>
        <dbReference type="ARBA" id="ARBA00022692"/>
    </source>
</evidence>
<organism evidence="8 9">
    <name type="scientific">Massarina eburnea CBS 473.64</name>
    <dbReference type="NCBI Taxonomy" id="1395130"/>
    <lineage>
        <taxon>Eukaryota</taxon>
        <taxon>Fungi</taxon>
        <taxon>Dikarya</taxon>
        <taxon>Ascomycota</taxon>
        <taxon>Pezizomycotina</taxon>
        <taxon>Dothideomycetes</taxon>
        <taxon>Pleosporomycetidae</taxon>
        <taxon>Pleosporales</taxon>
        <taxon>Massarineae</taxon>
        <taxon>Massarinaceae</taxon>
        <taxon>Massarina</taxon>
    </lineage>
</organism>
<dbReference type="OrthoDB" id="10262656at2759"/>
<dbReference type="EMBL" id="MU006783">
    <property type="protein sequence ID" value="KAF2641338.1"/>
    <property type="molecule type" value="Genomic_DNA"/>
</dbReference>
<feature type="transmembrane region" description="Helical" evidence="7">
    <location>
        <begin position="408"/>
        <end position="429"/>
    </location>
</feature>
<proteinExistence type="predicted"/>
<dbReference type="InterPro" id="IPR011701">
    <property type="entry name" value="MFS"/>
</dbReference>
<evidence type="ECO:0000256" key="2">
    <source>
        <dbReference type="ARBA" id="ARBA00022448"/>
    </source>
</evidence>
<feature type="transmembrane region" description="Helical" evidence="7">
    <location>
        <begin position="203"/>
        <end position="226"/>
    </location>
</feature>
<evidence type="ECO:0000256" key="6">
    <source>
        <dbReference type="SAM" id="MobiDB-lite"/>
    </source>
</evidence>
<feature type="transmembrane region" description="Helical" evidence="7">
    <location>
        <begin position="476"/>
        <end position="495"/>
    </location>
</feature>
<keyword evidence="9" id="KW-1185">Reference proteome</keyword>
<feature type="transmembrane region" description="Helical" evidence="7">
    <location>
        <begin position="252"/>
        <end position="274"/>
    </location>
</feature>
<dbReference type="PRINTS" id="PR01035">
    <property type="entry name" value="TCRTETA"/>
</dbReference>
<feature type="transmembrane region" description="Helical" evidence="7">
    <location>
        <begin position="354"/>
        <end position="378"/>
    </location>
</feature>
<dbReference type="Gene3D" id="1.20.1250.20">
    <property type="entry name" value="MFS general substrate transporter like domains"/>
    <property type="match status" value="1"/>
</dbReference>
<keyword evidence="4 7" id="KW-1133">Transmembrane helix</keyword>
<dbReference type="InterPro" id="IPR036259">
    <property type="entry name" value="MFS_trans_sf"/>
</dbReference>
<feature type="transmembrane region" description="Helical" evidence="7">
    <location>
        <begin position="171"/>
        <end position="191"/>
    </location>
</feature>
<dbReference type="Pfam" id="PF07690">
    <property type="entry name" value="MFS_1"/>
    <property type="match status" value="1"/>
</dbReference>
<feature type="region of interest" description="Disordered" evidence="6">
    <location>
        <begin position="39"/>
        <end position="63"/>
    </location>
</feature>
<keyword evidence="5 7" id="KW-0472">Membrane</keyword>
<dbReference type="InterPro" id="IPR001958">
    <property type="entry name" value="Tet-R_TetA/multi-R_MdtG-like"/>
</dbReference>
<name>A0A6A6S4I9_9PLEO</name>
<protein>
    <submittedName>
        <fullName evidence="8">MFS general substrate transporter</fullName>
    </submittedName>
</protein>
<dbReference type="PANTHER" id="PTHR23504">
    <property type="entry name" value="MAJOR FACILITATOR SUPERFAMILY DOMAIN-CONTAINING PROTEIN 10"/>
    <property type="match status" value="1"/>
</dbReference>
<gene>
    <name evidence="8" type="ORF">P280DRAFT_517538</name>
</gene>
<reference evidence="8" key="1">
    <citation type="journal article" date="2020" name="Stud. Mycol.">
        <title>101 Dothideomycetes genomes: a test case for predicting lifestyles and emergence of pathogens.</title>
        <authorList>
            <person name="Haridas S."/>
            <person name="Albert R."/>
            <person name="Binder M."/>
            <person name="Bloem J."/>
            <person name="Labutti K."/>
            <person name="Salamov A."/>
            <person name="Andreopoulos B."/>
            <person name="Baker S."/>
            <person name="Barry K."/>
            <person name="Bills G."/>
            <person name="Bluhm B."/>
            <person name="Cannon C."/>
            <person name="Castanera R."/>
            <person name="Culley D."/>
            <person name="Daum C."/>
            <person name="Ezra D."/>
            <person name="Gonzalez J."/>
            <person name="Henrissat B."/>
            <person name="Kuo A."/>
            <person name="Liang C."/>
            <person name="Lipzen A."/>
            <person name="Lutzoni F."/>
            <person name="Magnuson J."/>
            <person name="Mondo S."/>
            <person name="Nolan M."/>
            <person name="Ohm R."/>
            <person name="Pangilinan J."/>
            <person name="Park H.-J."/>
            <person name="Ramirez L."/>
            <person name="Alfaro M."/>
            <person name="Sun H."/>
            <person name="Tritt A."/>
            <person name="Yoshinaga Y."/>
            <person name="Zwiers L.-H."/>
            <person name="Turgeon B."/>
            <person name="Goodwin S."/>
            <person name="Spatafora J."/>
            <person name="Crous P."/>
            <person name="Grigoriev I."/>
        </authorList>
    </citation>
    <scope>NUCLEOTIDE SEQUENCE</scope>
    <source>
        <strain evidence="8">CBS 473.64</strain>
    </source>
</reference>
<dbReference type="Proteomes" id="UP000799753">
    <property type="component" value="Unassembled WGS sequence"/>
</dbReference>
<feature type="transmembrane region" description="Helical" evidence="7">
    <location>
        <begin position="441"/>
        <end position="461"/>
    </location>
</feature>
<feature type="compositionally biased region" description="Polar residues" evidence="6">
    <location>
        <begin position="11"/>
        <end position="22"/>
    </location>
</feature>
<evidence type="ECO:0000256" key="4">
    <source>
        <dbReference type="ARBA" id="ARBA00022989"/>
    </source>
</evidence>
<dbReference type="GO" id="GO:0022857">
    <property type="term" value="F:transmembrane transporter activity"/>
    <property type="evidence" value="ECO:0007669"/>
    <property type="project" value="InterPro"/>
</dbReference>
<evidence type="ECO:0000256" key="1">
    <source>
        <dbReference type="ARBA" id="ARBA00004141"/>
    </source>
</evidence>
<evidence type="ECO:0000313" key="8">
    <source>
        <dbReference type="EMBL" id="KAF2641338.1"/>
    </source>
</evidence>
<keyword evidence="3 7" id="KW-0812">Transmembrane</keyword>
<dbReference type="SUPFAM" id="SSF103473">
    <property type="entry name" value="MFS general substrate transporter"/>
    <property type="match status" value="1"/>
</dbReference>
<comment type="subcellular location">
    <subcellularLocation>
        <location evidence="1">Membrane</location>
        <topology evidence="1">Multi-pass membrane protein</topology>
    </subcellularLocation>
</comment>
<feature type="transmembrane region" description="Helical" evidence="7">
    <location>
        <begin position="550"/>
        <end position="569"/>
    </location>
</feature>
<evidence type="ECO:0000313" key="9">
    <source>
        <dbReference type="Proteomes" id="UP000799753"/>
    </source>
</evidence>
<sequence length="592" mass="64232">MILSTFHTRHNSTATEPLSRTSLHQRRESVQYLSQHLNQNGTQPHYDEEQTPPSTPAKVAEPTWSNMPNKLQLLVLALSRLVDFWQMASFQSYMVQQLRSFDTTLPESTISHQAGILQGSFTAAQIITSILWGRAADSPALGRKNVLLIGLVGTGFSCIGVGFSGTFWQAAVWRLVGGAVNGTVGAARTMVAESVDKKWHSRAFLLLPVAFNVANILGPVVGGLLVNPVAGYPSVFEGSNGYATQSLKKYPYASPSVLSAILLFMEAGLVVTFLKETLTTGVKIQTLSERFMNMCHGIMSIFKNHNDYTPIRQSDRSHQLSPLPKRNFSDMPLNTLKTQPTQRLPFRHIWTSNVLWTLLSVAIFDFHMGAFSGLWIIFLSASRPSSTPKTGVSRSVLHFTGGLGFEPALLGTSLAILGIVGLCLQVVLYPWANSKFGLMRCFRLSLILFPAAYFLAPYLSLLPSTSPAPLPSSGPLLWAAISLVLTLQVTARTFALPASIILVNNATPHPSVLGTIHGVGQSVSSTFRTVGPIASGYWYSVGLEKGTVGLSWWVVAGISSLGCFASFWVRNGSGHEILLPGEEGEIEKVVGS</sequence>
<feature type="transmembrane region" description="Helical" evidence="7">
    <location>
        <begin position="145"/>
        <end position="165"/>
    </location>
</feature>
<accession>A0A6A6S4I9</accession>
<feature type="region of interest" description="Disordered" evidence="6">
    <location>
        <begin position="1"/>
        <end position="23"/>
    </location>
</feature>
<evidence type="ECO:0000256" key="5">
    <source>
        <dbReference type="ARBA" id="ARBA00023136"/>
    </source>
</evidence>
<dbReference type="GO" id="GO:0016020">
    <property type="term" value="C:membrane"/>
    <property type="evidence" value="ECO:0007669"/>
    <property type="project" value="UniProtKB-SubCell"/>
</dbReference>
<evidence type="ECO:0000256" key="7">
    <source>
        <dbReference type="SAM" id="Phobius"/>
    </source>
</evidence>